<dbReference type="PANTHER" id="PTHR21581:SF6">
    <property type="entry name" value="TRAFFICKING PROTEIN PARTICLE COMPLEX SUBUNIT 12"/>
    <property type="match status" value="1"/>
</dbReference>
<keyword evidence="2 10" id="KW-0732">Signal</keyword>
<evidence type="ECO:0000256" key="4">
    <source>
        <dbReference type="ARBA" id="ARBA00022960"/>
    </source>
</evidence>
<dbReference type="Proteomes" id="UP000318878">
    <property type="component" value="Unassembled WGS sequence"/>
</dbReference>
<dbReference type="PRINTS" id="PR00725">
    <property type="entry name" value="DADACBPTASE1"/>
</dbReference>
<evidence type="ECO:0000256" key="3">
    <source>
        <dbReference type="ARBA" id="ARBA00022801"/>
    </source>
</evidence>
<evidence type="ECO:0000313" key="12">
    <source>
        <dbReference type="EMBL" id="TWT31892.1"/>
    </source>
</evidence>
<dbReference type="SUPFAM" id="SSF56601">
    <property type="entry name" value="beta-lactamase/transpeptidase-like"/>
    <property type="match status" value="1"/>
</dbReference>
<dbReference type="GO" id="GO:0071555">
    <property type="term" value="P:cell wall organization"/>
    <property type="evidence" value="ECO:0007669"/>
    <property type="project" value="UniProtKB-KW"/>
</dbReference>
<keyword evidence="5" id="KW-0573">Peptidoglycan synthesis</keyword>
<dbReference type="AlphaFoldDB" id="A0A5C5V2E1"/>
<dbReference type="OrthoDB" id="9791132at2"/>
<keyword evidence="6" id="KW-0961">Cell wall biogenesis/degradation</keyword>
<feature type="chain" id="PRO_5022982665" evidence="10">
    <location>
        <begin position="26"/>
        <end position="494"/>
    </location>
</feature>
<dbReference type="RefSeq" id="WP_146434407.1">
    <property type="nucleotide sequence ID" value="NZ_SJPF01000004.1"/>
</dbReference>
<proteinExistence type="inferred from homology"/>
<evidence type="ECO:0000259" key="11">
    <source>
        <dbReference type="Pfam" id="PF00768"/>
    </source>
</evidence>
<feature type="domain" description="Peptidase S11 D-alanyl-D-alanine carboxypeptidase A N-terminal" evidence="11">
    <location>
        <begin position="216"/>
        <end position="320"/>
    </location>
</feature>
<feature type="active site" description="Proton acceptor" evidence="7">
    <location>
        <position position="251"/>
    </location>
</feature>
<organism evidence="12 13">
    <name type="scientific">Blastopirellula retiformator</name>
    <dbReference type="NCBI Taxonomy" id="2527970"/>
    <lineage>
        <taxon>Bacteria</taxon>
        <taxon>Pseudomonadati</taxon>
        <taxon>Planctomycetota</taxon>
        <taxon>Planctomycetia</taxon>
        <taxon>Pirellulales</taxon>
        <taxon>Pirellulaceae</taxon>
        <taxon>Blastopirellula</taxon>
    </lineage>
</organism>
<protein>
    <submittedName>
        <fullName evidence="12">D-alanyl-D-alanine carboxypeptidase DacB</fullName>
        <ecNumber evidence="12">3.4.16.4</ecNumber>
    </submittedName>
</protein>
<dbReference type="InterPro" id="IPR018044">
    <property type="entry name" value="Peptidase_S11"/>
</dbReference>
<evidence type="ECO:0000256" key="7">
    <source>
        <dbReference type="PIRSR" id="PIRSR618044-1"/>
    </source>
</evidence>
<evidence type="ECO:0000256" key="10">
    <source>
        <dbReference type="SAM" id="SignalP"/>
    </source>
</evidence>
<keyword evidence="4" id="KW-0133">Cell shape</keyword>
<evidence type="ECO:0000256" key="9">
    <source>
        <dbReference type="RuleBase" id="RU004016"/>
    </source>
</evidence>
<dbReference type="InterPro" id="IPR001967">
    <property type="entry name" value="Peptidase_S11_N"/>
</dbReference>
<feature type="domain" description="Peptidase S11 D-alanyl-D-alanine carboxypeptidase A N-terminal" evidence="11">
    <location>
        <begin position="349"/>
        <end position="468"/>
    </location>
</feature>
<keyword evidence="12" id="KW-0645">Protease</keyword>
<evidence type="ECO:0000256" key="6">
    <source>
        <dbReference type="ARBA" id="ARBA00023316"/>
    </source>
</evidence>
<feature type="binding site" evidence="8">
    <location>
        <position position="439"/>
    </location>
    <ligand>
        <name>substrate</name>
    </ligand>
</feature>
<dbReference type="InterPro" id="IPR012338">
    <property type="entry name" value="Beta-lactam/transpept-like"/>
</dbReference>
<feature type="signal peptide" evidence="10">
    <location>
        <begin position="1"/>
        <end position="25"/>
    </location>
</feature>
<comment type="similarity">
    <text evidence="1 9">Belongs to the peptidase S11 family.</text>
</comment>
<sequence precursor="true">MTYQQTVSKLVLAGWGMFLALPAFAADQTVRIDFGASQNRSVAPWNNVDKPTSVGLVVTDCQDADGLVTSVAIRQTNPWAGYNLAGTKLLADWPSAASQDSLFVETGIDDQAEFQLEGLKPEASYQVTIFASRMGGSARRIGEYELAGASGTLDAHDNQAERLVFDRVLADADGKVKIRVRCAPQSKYAYLGALEIVGEFPPADSQRQPADDLKGPPLVQAQAWAIADGSTGEILWSKNSSQVRAMASTTKMMTALLVMELCQAAPQRWNDRLVVSERADKTPGSTASLKAGETILAKEALYGLLLPSGNDAAVVLAEHFGRYLPADADRPVAIGTARDTEVTRDEALRRFVVAMNRRAAALSMKETIYLDPHGNSANRSSARDLVRLGWEAFQNEDFRRYVNTRNFRGELTSEDSKTRMQTWKNTNQLLGIEGFDGIKTGMTGAAGACLVSTGVRDGDRLLVVILGSTRDNRYLDSRNLYRWAWSRRQAAAAP</sequence>
<dbReference type="PANTHER" id="PTHR21581">
    <property type="entry name" value="D-ALANYL-D-ALANINE CARBOXYPEPTIDASE"/>
    <property type="match status" value="1"/>
</dbReference>
<evidence type="ECO:0000256" key="5">
    <source>
        <dbReference type="ARBA" id="ARBA00022984"/>
    </source>
</evidence>
<evidence type="ECO:0000256" key="8">
    <source>
        <dbReference type="PIRSR" id="PIRSR618044-2"/>
    </source>
</evidence>
<feature type="active site" description="Acyl-ester intermediate" evidence="7">
    <location>
        <position position="248"/>
    </location>
</feature>
<dbReference type="GO" id="GO:0009252">
    <property type="term" value="P:peptidoglycan biosynthetic process"/>
    <property type="evidence" value="ECO:0007669"/>
    <property type="project" value="UniProtKB-KW"/>
</dbReference>
<dbReference type="Pfam" id="PF00768">
    <property type="entry name" value="Peptidase_S11"/>
    <property type="match status" value="2"/>
</dbReference>
<dbReference type="GO" id="GO:0006508">
    <property type="term" value="P:proteolysis"/>
    <property type="evidence" value="ECO:0007669"/>
    <property type="project" value="InterPro"/>
</dbReference>
<keyword evidence="3 12" id="KW-0378">Hydrolase</keyword>
<dbReference type="EMBL" id="SJPF01000004">
    <property type="protein sequence ID" value="TWT31892.1"/>
    <property type="molecule type" value="Genomic_DNA"/>
</dbReference>
<keyword evidence="12" id="KW-0121">Carboxypeptidase</keyword>
<evidence type="ECO:0000256" key="2">
    <source>
        <dbReference type="ARBA" id="ARBA00022729"/>
    </source>
</evidence>
<evidence type="ECO:0000256" key="1">
    <source>
        <dbReference type="ARBA" id="ARBA00007164"/>
    </source>
</evidence>
<feature type="active site" evidence="7">
    <location>
        <position position="308"/>
    </location>
</feature>
<accession>A0A5C5V2E1</accession>
<keyword evidence="13" id="KW-1185">Reference proteome</keyword>
<reference evidence="12 13" key="1">
    <citation type="submission" date="2019-02" db="EMBL/GenBank/DDBJ databases">
        <title>Deep-cultivation of Planctomycetes and their phenomic and genomic characterization uncovers novel biology.</title>
        <authorList>
            <person name="Wiegand S."/>
            <person name="Jogler M."/>
            <person name="Boedeker C."/>
            <person name="Pinto D."/>
            <person name="Vollmers J."/>
            <person name="Rivas-Marin E."/>
            <person name="Kohn T."/>
            <person name="Peeters S.H."/>
            <person name="Heuer A."/>
            <person name="Rast P."/>
            <person name="Oberbeckmann S."/>
            <person name="Bunk B."/>
            <person name="Jeske O."/>
            <person name="Meyerdierks A."/>
            <person name="Storesund J.E."/>
            <person name="Kallscheuer N."/>
            <person name="Luecker S."/>
            <person name="Lage O.M."/>
            <person name="Pohl T."/>
            <person name="Merkel B.J."/>
            <person name="Hornburger P."/>
            <person name="Mueller R.-W."/>
            <person name="Bruemmer F."/>
            <person name="Labrenz M."/>
            <person name="Spormann A.M."/>
            <person name="Op Den Camp H."/>
            <person name="Overmann J."/>
            <person name="Amann R."/>
            <person name="Jetten M.S.M."/>
            <person name="Mascher T."/>
            <person name="Medema M.H."/>
            <person name="Devos D.P."/>
            <person name="Kaster A.-K."/>
            <person name="Ovreas L."/>
            <person name="Rohde M."/>
            <person name="Galperin M.Y."/>
            <person name="Jogler C."/>
        </authorList>
    </citation>
    <scope>NUCLEOTIDE SEQUENCE [LARGE SCALE GENOMIC DNA]</scope>
    <source>
        <strain evidence="12 13">Enr8</strain>
    </source>
</reference>
<dbReference type="Gene3D" id="3.40.710.10">
    <property type="entry name" value="DD-peptidase/beta-lactamase superfamily"/>
    <property type="match status" value="1"/>
</dbReference>
<dbReference type="GO" id="GO:0008360">
    <property type="term" value="P:regulation of cell shape"/>
    <property type="evidence" value="ECO:0007669"/>
    <property type="project" value="UniProtKB-KW"/>
</dbReference>
<dbReference type="GO" id="GO:0009002">
    <property type="term" value="F:serine-type D-Ala-D-Ala carboxypeptidase activity"/>
    <property type="evidence" value="ECO:0007669"/>
    <property type="project" value="UniProtKB-EC"/>
</dbReference>
<dbReference type="EC" id="3.4.16.4" evidence="12"/>
<gene>
    <name evidence="12" type="primary">dacB_1</name>
    <name evidence="12" type="ORF">Enr8_38170</name>
</gene>
<name>A0A5C5V2E1_9BACT</name>
<comment type="caution">
    <text evidence="12">The sequence shown here is derived from an EMBL/GenBank/DDBJ whole genome shotgun (WGS) entry which is preliminary data.</text>
</comment>
<evidence type="ECO:0000313" key="13">
    <source>
        <dbReference type="Proteomes" id="UP000318878"/>
    </source>
</evidence>